<keyword evidence="4" id="KW-1185">Reference proteome</keyword>
<sequence>MQHPAGANTTYTGNRADGDSTNFYGNVYGNVNLPGKPREAGEPSSYQCLRDLRVTDPREDRARIEGDKDGLLKDCYAWILDDVSFQRWRTQDESRLLWIKGDPGKGKTMMTMGVIAELSQRDKVKPPPRTMSKMLAKVKLNSKQDPKSAWRPQLLAYFFCQSTRPELNNAVLVLRGLIYLLVAQRQDTMRHLQKRYETVGKQLFEGSNVVYAMREILLDMLSDASLPPTYLLVDALDECTSGLSKLLHIITNASLRRQSRVK</sequence>
<accession>A0ABY0FS71</accession>
<evidence type="ECO:0000313" key="3">
    <source>
        <dbReference type="EMBL" id="RYN88161.1"/>
    </source>
</evidence>
<reference evidence="4" key="1">
    <citation type="journal article" date="2019" name="bioRxiv">
        <title>Genomics, evolutionary history and diagnostics of the Alternaria alternata species group including apple and Asian pear pathotypes.</title>
        <authorList>
            <person name="Armitage A.D."/>
            <person name="Cockerton H.M."/>
            <person name="Sreenivasaprasad S."/>
            <person name="Woodhall J.W."/>
            <person name="Lane C.R."/>
            <person name="Harrison R.J."/>
            <person name="Clarkson J.P."/>
        </authorList>
    </citation>
    <scope>NUCLEOTIDE SEQUENCE [LARGE SCALE GENOMIC DNA]</scope>
    <source>
        <strain evidence="4">FERA 635</strain>
    </source>
</reference>
<dbReference type="Gene3D" id="3.40.50.300">
    <property type="entry name" value="P-loop containing nucleotide triphosphate hydrolases"/>
    <property type="match status" value="1"/>
</dbReference>
<comment type="caution">
    <text evidence="3">The sequence shown here is derived from an EMBL/GenBank/DDBJ whole genome shotgun (WGS) entry which is preliminary data.</text>
</comment>
<dbReference type="InterPro" id="IPR027417">
    <property type="entry name" value="P-loop_NTPase"/>
</dbReference>
<protein>
    <recommendedName>
        <fullName evidence="2">Nephrocystin 3-like N-terminal domain-containing protein</fullName>
    </recommendedName>
</protein>
<proteinExistence type="predicted"/>
<evidence type="ECO:0000313" key="4">
    <source>
        <dbReference type="Proteomes" id="UP000293195"/>
    </source>
</evidence>
<dbReference type="InterPro" id="IPR056884">
    <property type="entry name" value="NPHP3-like_N"/>
</dbReference>
<organism evidence="3 4">
    <name type="scientific">Alternaria tenuissima</name>
    <dbReference type="NCBI Taxonomy" id="119927"/>
    <lineage>
        <taxon>Eukaryota</taxon>
        <taxon>Fungi</taxon>
        <taxon>Dikarya</taxon>
        <taxon>Ascomycota</taxon>
        <taxon>Pezizomycotina</taxon>
        <taxon>Dothideomycetes</taxon>
        <taxon>Pleosporomycetidae</taxon>
        <taxon>Pleosporales</taxon>
        <taxon>Pleosporineae</taxon>
        <taxon>Pleosporaceae</taxon>
        <taxon>Alternaria</taxon>
        <taxon>Alternaria sect. Alternaria</taxon>
        <taxon>Alternaria alternata complex</taxon>
    </lineage>
</organism>
<name>A0ABY0FS71_9PLEO</name>
<dbReference type="Proteomes" id="UP000293195">
    <property type="component" value="Unassembled WGS sequence"/>
</dbReference>
<evidence type="ECO:0000259" key="2">
    <source>
        <dbReference type="Pfam" id="PF24883"/>
    </source>
</evidence>
<dbReference type="PANTHER" id="PTHR10039">
    <property type="entry name" value="AMELOGENIN"/>
    <property type="match status" value="1"/>
</dbReference>
<dbReference type="EMBL" id="PDXF01000106">
    <property type="protein sequence ID" value="RYN88161.1"/>
    <property type="molecule type" value="Genomic_DNA"/>
</dbReference>
<dbReference type="PANTHER" id="PTHR10039:SF14">
    <property type="entry name" value="NACHT DOMAIN-CONTAINING PROTEIN"/>
    <property type="match status" value="1"/>
</dbReference>
<dbReference type="Pfam" id="PF24883">
    <property type="entry name" value="NPHP3_N"/>
    <property type="match status" value="1"/>
</dbReference>
<keyword evidence="1" id="KW-0677">Repeat</keyword>
<evidence type="ECO:0000256" key="1">
    <source>
        <dbReference type="ARBA" id="ARBA00022737"/>
    </source>
</evidence>
<gene>
    <name evidence="3" type="ORF">AA0119_g12094</name>
</gene>
<feature type="domain" description="Nephrocystin 3-like N-terminal" evidence="2">
    <location>
        <begin position="76"/>
        <end position="261"/>
    </location>
</feature>